<evidence type="ECO:0000313" key="3">
    <source>
        <dbReference type="Proteomes" id="UP000052023"/>
    </source>
</evidence>
<dbReference type="InterPro" id="IPR009288">
    <property type="entry name" value="AIG2-like_dom"/>
</dbReference>
<gene>
    <name evidence="2" type="ORF">CQ13_11335</name>
</gene>
<feature type="domain" description="Gamma-glutamylcyclotransferase AIG2-like" evidence="1">
    <location>
        <begin position="6"/>
        <end position="129"/>
    </location>
</feature>
<accession>A0A0R3MDH2</accession>
<dbReference type="Pfam" id="PF06094">
    <property type="entry name" value="GGACT"/>
    <property type="match status" value="1"/>
</dbReference>
<dbReference type="CDD" id="cd06661">
    <property type="entry name" value="GGCT_like"/>
    <property type="match status" value="1"/>
</dbReference>
<comment type="caution">
    <text evidence="2">The sequence shown here is derived from an EMBL/GenBank/DDBJ whole genome shotgun (WGS) entry which is preliminary data.</text>
</comment>
<evidence type="ECO:0000259" key="1">
    <source>
        <dbReference type="Pfam" id="PF06094"/>
    </source>
</evidence>
<organism evidence="2 3">
    <name type="scientific">Bradyrhizobium retamae</name>
    <dbReference type="NCBI Taxonomy" id="1300035"/>
    <lineage>
        <taxon>Bacteria</taxon>
        <taxon>Pseudomonadati</taxon>
        <taxon>Pseudomonadota</taxon>
        <taxon>Alphaproteobacteria</taxon>
        <taxon>Hyphomicrobiales</taxon>
        <taxon>Nitrobacteraceae</taxon>
        <taxon>Bradyrhizobium</taxon>
    </lineage>
</organism>
<dbReference type="Proteomes" id="UP000052023">
    <property type="component" value="Unassembled WGS sequence"/>
</dbReference>
<dbReference type="AlphaFoldDB" id="A0A0R3MDH2"/>
<dbReference type="InterPro" id="IPR036568">
    <property type="entry name" value="GGCT-like_sf"/>
</dbReference>
<dbReference type="RefSeq" id="WP_057847382.1">
    <property type="nucleotide sequence ID" value="NZ_LLYA01000203.1"/>
</dbReference>
<reference evidence="2 3" key="1">
    <citation type="submission" date="2014-03" db="EMBL/GenBank/DDBJ databases">
        <title>Bradyrhizobium valentinum sp. nov., isolated from effective nodules of Lupinus mariae-josephae, a lupine endemic of basic-lime soils in Eastern Spain.</title>
        <authorList>
            <person name="Duran D."/>
            <person name="Rey L."/>
            <person name="Navarro A."/>
            <person name="Busquets A."/>
            <person name="Imperial J."/>
            <person name="Ruiz-Argueso T."/>
        </authorList>
    </citation>
    <scope>NUCLEOTIDE SEQUENCE [LARGE SCALE GENOMIC DNA]</scope>
    <source>
        <strain evidence="2 3">Ro19</strain>
    </source>
</reference>
<evidence type="ECO:0000313" key="2">
    <source>
        <dbReference type="EMBL" id="KRR17947.1"/>
    </source>
</evidence>
<dbReference type="SUPFAM" id="SSF110857">
    <property type="entry name" value="Gamma-glutamyl cyclotransferase-like"/>
    <property type="match status" value="1"/>
</dbReference>
<name>A0A0R3MDH2_9BRAD</name>
<dbReference type="OrthoDB" id="482277at2"/>
<sequence length="132" mass="14921">MISDRLFVYGTLMRGFDHPMAQLLSRSADFLGTATCRGRLYLIKHYPGLVLSDDANDVVFGELYRLRDRDALLAEFDMYEACGAGFPEPTEYIRRMLPLSLQDGTAGEAWTYVYNWPVAGLPRIASGKFLEN</sequence>
<dbReference type="InterPro" id="IPR013024">
    <property type="entry name" value="GGCT-like"/>
</dbReference>
<keyword evidence="3" id="KW-1185">Reference proteome</keyword>
<dbReference type="Gene3D" id="3.10.490.10">
    <property type="entry name" value="Gamma-glutamyl cyclotransferase-like"/>
    <property type="match status" value="1"/>
</dbReference>
<proteinExistence type="predicted"/>
<protein>
    <recommendedName>
        <fullName evidence="1">Gamma-glutamylcyclotransferase AIG2-like domain-containing protein</fullName>
    </recommendedName>
</protein>
<dbReference type="EMBL" id="LLYA01000203">
    <property type="protein sequence ID" value="KRR17947.1"/>
    <property type="molecule type" value="Genomic_DNA"/>
</dbReference>